<dbReference type="AlphaFoldDB" id="A0A6P2RFR8"/>
<dbReference type="InterPro" id="IPR003615">
    <property type="entry name" value="HNH_nuc"/>
</dbReference>
<keyword evidence="3" id="KW-1185">Reference proteome</keyword>
<evidence type="ECO:0000313" key="3">
    <source>
        <dbReference type="Proteomes" id="UP000494330"/>
    </source>
</evidence>
<dbReference type="Proteomes" id="UP000494330">
    <property type="component" value="Unassembled WGS sequence"/>
</dbReference>
<proteinExistence type="predicted"/>
<evidence type="ECO:0000259" key="1">
    <source>
        <dbReference type="Pfam" id="PF13391"/>
    </source>
</evidence>
<dbReference type="EMBL" id="CABVQD010000036">
    <property type="protein sequence ID" value="VWC35598.1"/>
    <property type="molecule type" value="Genomic_DNA"/>
</dbReference>
<protein>
    <recommendedName>
        <fullName evidence="1">HNH nuclease domain-containing protein</fullName>
    </recommendedName>
</protein>
<dbReference type="Pfam" id="PF13391">
    <property type="entry name" value="HNH_2"/>
    <property type="match status" value="1"/>
</dbReference>
<evidence type="ECO:0000313" key="2">
    <source>
        <dbReference type="EMBL" id="VWC35598.1"/>
    </source>
</evidence>
<gene>
    <name evidence="2" type="ORF">BPA30113_06559</name>
</gene>
<sequence length="405" mass="45586">MRANVIAKNGWSDGIAEAFRQRELELFDQKVVERLQRSLDALSPIERKIIRGLAALWMTHPDRFPPNRSFQAIRNREGDLIRFAEDVVSSKLESNGYRRLKAAGFDDLVFERMVLDHPDVFSERTRSKALKRLKELDAIVAGKAEGDEDHAPNIYATKQLLEEIGFEKPQPTSWYALRGDEIAFLSWVREADFERGVARILADEGDNRPNFYHWRSQIQKIKAGGYREAYIVFGYKGPNDTNIQRNSELRLYLMGDIQEIGQEVFAAFSPVDAIAPENVAGKDRGDEAAGEEAGRSLQFTRAPIRPEQAAFRRALFERFNGQCALTGCAVAELLDAAHLPGKDWALGHNSADDGILLRTDLHRALDMSLIRLDAALRLVWVDPSVQDLYGTLLAQDHGQRGVGNA</sequence>
<name>A0A6P2RFR8_9BURK</name>
<reference evidence="2 3" key="1">
    <citation type="submission" date="2019-09" db="EMBL/GenBank/DDBJ databases">
        <authorList>
            <person name="Depoorter E."/>
        </authorList>
    </citation>
    <scope>NUCLEOTIDE SEQUENCE [LARGE SCALE GENOMIC DNA]</scope>
    <source>
        <strain evidence="2">LMG 30113</strain>
    </source>
</reference>
<feature type="domain" description="HNH nuclease" evidence="1">
    <location>
        <begin position="323"/>
        <end position="370"/>
    </location>
</feature>
<accession>A0A6P2RFR8</accession>
<organism evidence="2 3">
    <name type="scientific">Burkholderia paludis</name>
    <dbReference type="NCBI Taxonomy" id="1506587"/>
    <lineage>
        <taxon>Bacteria</taxon>
        <taxon>Pseudomonadati</taxon>
        <taxon>Pseudomonadota</taxon>
        <taxon>Betaproteobacteria</taxon>
        <taxon>Burkholderiales</taxon>
        <taxon>Burkholderiaceae</taxon>
        <taxon>Burkholderia</taxon>
        <taxon>Burkholderia cepacia complex</taxon>
    </lineage>
</organism>